<evidence type="ECO:0000256" key="1">
    <source>
        <dbReference type="SAM" id="Phobius"/>
    </source>
</evidence>
<organism evidence="3 4">
    <name type="scientific">Sphingorhabdus contaminans</name>
    <dbReference type="NCBI Taxonomy" id="1343899"/>
    <lineage>
        <taxon>Bacteria</taxon>
        <taxon>Pseudomonadati</taxon>
        <taxon>Pseudomonadota</taxon>
        <taxon>Alphaproteobacteria</taxon>
        <taxon>Sphingomonadales</taxon>
        <taxon>Sphingomonadaceae</taxon>
        <taxon>Sphingorhabdus</taxon>
    </lineage>
</organism>
<accession>A0A553WKM3</accession>
<dbReference type="EMBL" id="VKKU01000001">
    <property type="protein sequence ID" value="TSB05269.1"/>
    <property type="molecule type" value="Genomic_DNA"/>
</dbReference>
<dbReference type="GO" id="GO:0019867">
    <property type="term" value="C:outer membrane"/>
    <property type="evidence" value="ECO:0007669"/>
    <property type="project" value="InterPro"/>
</dbReference>
<proteinExistence type="predicted"/>
<keyword evidence="1" id="KW-1133">Transmembrane helix</keyword>
<keyword evidence="1" id="KW-0812">Transmembrane</keyword>
<dbReference type="InterPro" id="IPR036709">
    <property type="entry name" value="Autotransporte_beta_dom_sf"/>
</dbReference>
<dbReference type="Gene3D" id="2.40.128.130">
    <property type="entry name" value="Autotransporter beta-domain"/>
    <property type="match status" value="1"/>
</dbReference>
<reference evidence="3 4" key="1">
    <citation type="submission" date="2019-07" db="EMBL/GenBank/DDBJ databases">
        <authorList>
            <person name="Park M."/>
        </authorList>
    </citation>
    <scope>NUCLEOTIDE SEQUENCE [LARGE SCALE GENOMIC DNA]</scope>
    <source>
        <strain evidence="3 4">KCTC32445</strain>
    </source>
</reference>
<name>A0A553WKM3_9SPHN</name>
<sequence length="329" mass="35005">MRFTCFTYIKQKPFEKISKVFHLSFVECAPAPETGRFNRRQFMKILIIGLCAAASLIPLTQAHAGDDKDWRASLNAGVTVYSQDEDPQFASLSLAREFEQGFIQLSVSAVRGGVTQGVLNAVPVNSETISLSGGRSFGDFSIDGYIALGQRRFDTEIFERLGRRVTINSDGSSFAIGGGMSYDVMLGETIIASPFLAVDYDRIDIGRAVTLPAGEVTTVKSREDGVTGTAGISLQKLFGPEAQHSFGVNAAFVATSNSSATRSGTGSGTISRIVAARNVPGQSDEWAEVGANASFALSPDVSLNLNANRTLGFAGPEATSLIAGLSFRF</sequence>
<dbReference type="InterPro" id="IPR006315">
    <property type="entry name" value="OM_autotransptr_brl_dom"/>
</dbReference>
<evidence type="ECO:0000313" key="4">
    <source>
        <dbReference type="Proteomes" id="UP000320160"/>
    </source>
</evidence>
<feature type="transmembrane region" description="Helical" evidence="1">
    <location>
        <begin position="45"/>
        <end position="64"/>
    </location>
</feature>
<dbReference type="Proteomes" id="UP000320160">
    <property type="component" value="Unassembled WGS sequence"/>
</dbReference>
<dbReference type="InterPro" id="IPR005546">
    <property type="entry name" value="Autotransporte_beta"/>
</dbReference>
<dbReference type="NCBIfam" id="TIGR01414">
    <property type="entry name" value="autotrans_barl"/>
    <property type="match status" value="1"/>
</dbReference>
<gene>
    <name evidence="3" type="ORF">FOM92_07880</name>
</gene>
<dbReference type="SUPFAM" id="SSF103515">
    <property type="entry name" value="Autotransporter"/>
    <property type="match status" value="1"/>
</dbReference>
<dbReference type="Pfam" id="PF03797">
    <property type="entry name" value="Autotransporter"/>
    <property type="match status" value="1"/>
</dbReference>
<dbReference type="AlphaFoldDB" id="A0A553WKM3"/>
<keyword evidence="1" id="KW-0472">Membrane</keyword>
<evidence type="ECO:0000313" key="3">
    <source>
        <dbReference type="EMBL" id="TSB05269.1"/>
    </source>
</evidence>
<keyword evidence="4" id="KW-1185">Reference proteome</keyword>
<feature type="domain" description="Autotransporter" evidence="2">
    <location>
        <begin position="124"/>
        <end position="308"/>
    </location>
</feature>
<dbReference type="OrthoDB" id="7592986at2"/>
<evidence type="ECO:0000259" key="2">
    <source>
        <dbReference type="Pfam" id="PF03797"/>
    </source>
</evidence>
<protein>
    <submittedName>
        <fullName evidence="3">Autotransporter outer membrane beta-barrel domain-containing protein</fullName>
    </submittedName>
</protein>
<comment type="caution">
    <text evidence="3">The sequence shown here is derived from an EMBL/GenBank/DDBJ whole genome shotgun (WGS) entry which is preliminary data.</text>
</comment>